<reference evidence="4" key="2">
    <citation type="submission" date="2021-02" db="UniProtKB">
        <authorList>
            <consortium name="EnsemblMetazoa"/>
        </authorList>
    </citation>
    <scope>IDENTIFICATION</scope>
    <source>
        <strain evidence="4">JHB</strain>
    </source>
</reference>
<organism>
    <name type="scientific">Culex quinquefasciatus</name>
    <name type="common">Southern house mosquito</name>
    <name type="synonym">Culex pungens</name>
    <dbReference type="NCBI Taxonomy" id="7176"/>
    <lineage>
        <taxon>Eukaryota</taxon>
        <taxon>Metazoa</taxon>
        <taxon>Ecdysozoa</taxon>
        <taxon>Arthropoda</taxon>
        <taxon>Hexapoda</taxon>
        <taxon>Insecta</taxon>
        <taxon>Pterygota</taxon>
        <taxon>Neoptera</taxon>
        <taxon>Endopterygota</taxon>
        <taxon>Diptera</taxon>
        <taxon>Nematocera</taxon>
        <taxon>Culicoidea</taxon>
        <taxon>Culicidae</taxon>
        <taxon>Culicinae</taxon>
        <taxon>Culicini</taxon>
        <taxon>Culex</taxon>
        <taxon>Culex</taxon>
    </lineage>
</organism>
<proteinExistence type="predicted"/>
<keyword evidence="3" id="KW-0675">Receptor</keyword>
<gene>
    <name evidence="4" type="primary">6048460</name>
    <name evidence="3" type="ORF">CpipJ_CPIJ013900</name>
</gene>
<dbReference type="KEGG" id="cqu:CpipJ_CPIJ013900"/>
<feature type="region of interest" description="Disordered" evidence="1">
    <location>
        <begin position="25"/>
        <end position="74"/>
    </location>
</feature>
<evidence type="ECO:0000256" key="1">
    <source>
        <dbReference type="SAM" id="MobiDB-lite"/>
    </source>
</evidence>
<dbReference type="OrthoDB" id="5984008at2759"/>
<name>B0X6V1_CULQU</name>
<keyword evidence="2" id="KW-0732">Signal</keyword>
<accession>B0X6V1</accession>
<feature type="chain" id="PRO_5011409059" evidence="2">
    <location>
        <begin position="25"/>
        <end position="142"/>
    </location>
</feature>
<dbReference type="VEuPathDB" id="VectorBase:CPIJ013900"/>
<feature type="compositionally biased region" description="Low complexity" evidence="1">
    <location>
        <begin position="32"/>
        <end position="50"/>
    </location>
</feature>
<sequence length="142" mass="15066">MNLLLASVLVLGLLCGCLPPGVEPKSYKATPNRGSGISIGGSSSNSNSNGSEGGRGSSSSSSRTAATNTRNQLNVGLLVPHTNFGRRDYLRSINTAVMGLQKGRGPKLTFLKDHEFQTSNIHFDMMSLTPSPTERTGEIEEQ</sequence>
<dbReference type="STRING" id="7176.B0X6V1"/>
<evidence type="ECO:0000313" key="4">
    <source>
        <dbReference type="EnsemblMetazoa" id="CPIJ013900-PA"/>
    </source>
</evidence>
<dbReference type="EMBL" id="DS232425">
    <property type="protein sequence ID" value="EDS41622.1"/>
    <property type="molecule type" value="Genomic_DNA"/>
</dbReference>
<feature type="compositionally biased region" description="Polar residues" evidence="1">
    <location>
        <begin position="63"/>
        <end position="74"/>
    </location>
</feature>
<reference evidence="3" key="1">
    <citation type="submission" date="2007-03" db="EMBL/GenBank/DDBJ databases">
        <title>Annotation of Culex pipiens quinquefasciatus.</title>
        <authorList>
            <consortium name="The Broad Institute Genome Sequencing Platform"/>
            <person name="Atkinson P.W."/>
            <person name="Hemingway J."/>
            <person name="Christensen B.M."/>
            <person name="Higgs S."/>
            <person name="Kodira C."/>
            <person name="Hannick L."/>
            <person name="Megy K."/>
            <person name="O'Leary S."/>
            <person name="Pearson M."/>
            <person name="Haas B.J."/>
            <person name="Mauceli E."/>
            <person name="Wortman J.R."/>
            <person name="Lee N.H."/>
            <person name="Guigo R."/>
            <person name="Stanke M."/>
            <person name="Alvarado L."/>
            <person name="Amedeo P."/>
            <person name="Antoine C.H."/>
            <person name="Arensburger P."/>
            <person name="Bidwell S.L."/>
            <person name="Crawford M."/>
            <person name="Camaro F."/>
            <person name="Devon K."/>
            <person name="Engels R."/>
            <person name="Hammond M."/>
            <person name="Howarth C."/>
            <person name="Koehrsen M."/>
            <person name="Lawson D."/>
            <person name="Montgomery P."/>
            <person name="Nene V."/>
            <person name="Nusbaum C."/>
            <person name="Puiu D."/>
            <person name="Romero-Severson J."/>
            <person name="Severson D.W."/>
            <person name="Shumway M."/>
            <person name="Sisk P."/>
            <person name="Stolte C."/>
            <person name="Zeng Q."/>
            <person name="Eisenstadt E."/>
            <person name="Fraser-Liggett C."/>
            <person name="Strausberg R."/>
            <person name="Galagan J."/>
            <person name="Birren B."/>
            <person name="Collins F.H."/>
        </authorList>
    </citation>
    <scope>NUCLEOTIDE SEQUENCE [LARGE SCALE GENOMIC DNA]</scope>
    <source>
        <strain evidence="3">JHB</strain>
    </source>
</reference>
<dbReference type="InParanoid" id="B0X6V1"/>
<feature type="signal peptide" evidence="2">
    <location>
        <begin position="1"/>
        <end position="24"/>
    </location>
</feature>
<evidence type="ECO:0000313" key="5">
    <source>
        <dbReference type="Proteomes" id="UP000002320"/>
    </source>
</evidence>
<keyword evidence="5" id="KW-1185">Reference proteome</keyword>
<evidence type="ECO:0000256" key="2">
    <source>
        <dbReference type="SAM" id="SignalP"/>
    </source>
</evidence>
<protein>
    <submittedName>
        <fullName evidence="3 4">Glutamate receptor, ionotropic, n-methyl d-aspartate epsilon</fullName>
    </submittedName>
</protein>
<dbReference type="eggNOG" id="ENOG502T529">
    <property type="taxonomic scope" value="Eukaryota"/>
</dbReference>
<dbReference type="EnsemblMetazoa" id="CPIJ013900-RA">
    <property type="protein sequence ID" value="CPIJ013900-PA"/>
    <property type="gene ID" value="CPIJ013900"/>
</dbReference>
<dbReference type="AlphaFoldDB" id="B0X6V1"/>
<evidence type="ECO:0000313" key="3">
    <source>
        <dbReference type="EMBL" id="EDS41622.1"/>
    </source>
</evidence>
<dbReference type="HOGENOM" id="CLU_122530_0_0_1"/>
<dbReference type="Proteomes" id="UP000002320">
    <property type="component" value="Unassembled WGS sequence"/>
</dbReference>
<dbReference type="VEuPathDB" id="VectorBase:CQUJHB010316"/>